<evidence type="ECO:0000313" key="2">
    <source>
        <dbReference type="EMBL" id="KAK5995855.1"/>
    </source>
</evidence>
<feature type="compositionally biased region" description="Polar residues" evidence="1">
    <location>
        <begin position="26"/>
        <end position="36"/>
    </location>
</feature>
<evidence type="ECO:0000313" key="3">
    <source>
        <dbReference type="Proteomes" id="UP001338125"/>
    </source>
</evidence>
<feature type="compositionally biased region" description="Polar residues" evidence="1">
    <location>
        <begin position="112"/>
        <end position="143"/>
    </location>
</feature>
<comment type="caution">
    <text evidence="2">The sequence shown here is derived from an EMBL/GenBank/DDBJ whole genome shotgun (WGS) entry which is preliminary data.</text>
</comment>
<organism evidence="2 3">
    <name type="scientific">Cladobotryum mycophilum</name>
    <dbReference type="NCBI Taxonomy" id="491253"/>
    <lineage>
        <taxon>Eukaryota</taxon>
        <taxon>Fungi</taxon>
        <taxon>Dikarya</taxon>
        <taxon>Ascomycota</taxon>
        <taxon>Pezizomycotina</taxon>
        <taxon>Sordariomycetes</taxon>
        <taxon>Hypocreomycetidae</taxon>
        <taxon>Hypocreales</taxon>
        <taxon>Hypocreaceae</taxon>
        <taxon>Cladobotryum</taxon>
    </lineage>
</organism>
<proteinExistence type="predicted"/>
<sequence length="362" mass="39972">MQKCPPANSGPEAANFPSTRYEMSKDTAQFDSQGQYHYQAPPPIFPWEGHQPKPTRSFFGDPQPSQAPALSALVTAAREPQPAAREPPAAVREIQPAPREYREPQYEREPQSPTTAPSTSEMDTMDNQSEAVTPTTPTRFANANPWTAYPHINAWDDVPGINRYVEGFERYRRSSVKSLKGVPVTPRPTNPEDGVHMRGTKVTDFPSEVERPSLPVTPAPVRRSSFWSQGGSEAENDGRALPAAEGVPVQSEWDPTEQLQKLAAQQSEALLRRLGGKEEESDIPSRPLSYGSGDVVPIAHVSQSVPKLLSPRPVKGAAAVTTTSLERKMQKAEPDYSEPRQATWDEDEATEFSYQEREALEA</sequence>
<feature type="compositionally biased region" description="Basic and acidic residues" evidence="1">
    <location>
        <begin position="325"/>
        <end position="338"/>
    </location>
</feature>
<reference evidence="2 3" key="1">
    <citation type="submission" date="2024-01" db="EMBL/GenBank/DDBJ databases">
        <title>Complete genome of Cladobotryum mycophilum ATHUM6906.</title>
        <authorList>
            <person name="Christinaki A.C."/>
            <person name="Myridakis A.I."/>
            <person name="Kouvelis V.N."/>
        </authorList>
    </citation>
    <scope>NUCLEOTIDE SEQUENCE [LARGE SCALE GENOMIC DNA]</scope>
    <source>
        <strain evidence="2 3">ATHUM6906</strain>
    </source>
</reference>
<dbReference type="EMBL" id="JAVFKD010000004">
    <property type="protein sequence ID" value="KAK5995855.1"/>
    <property type="molecule type" value="Genomic_DNA"/>
</dbReference>
<evidence type="ECO:0000256" key="1">
    <source>
        <dbReference type="SAM" id="MobiDB-lite"/>
    </source>
</evidence>
<feature type="region of interest" description="Disordered" evidence="1">
    <location>
        <begin position="322"/>
        <end position="362"/>
    </location>
</feature>
<protein>
    <submittedName>
        <fullName evidence="2">Uncharacterized protein</fullName>
    </submittedName>
</protein>
<feature type="region of interest" description="Disordered" evidence="1">
    <location>
        <begin position="176"/>
        <end position="254"/>
    </location>
</feature>
<name>A0ABR0SVR7_9HYPO</name>
<accession>A0ABR0SVR7</accession>
<feature type="region of interest" description="Disordered" evidence="1">
    <location>
        <begin position="1"/>
        <end position="143"/>
    </location>
</feature>
<keyword evidence="3" id="KW-1185">Reference proteome</keyword>
<feature type="compositionally biased region" description="Basic and acidic residues" evidence="1">
    <location>
        <begin position="99"/>
        <end position="110"/>
    </location>
</feature>
<feature type="compositionally biased region" description="Low complexity" evidence="1">
    <location>
        <begin position="76"/>
        <end position="93"/>
    </location>
</feature>
<gene>
    <name evidence="2" type="ORF">PT974_04273</name>
</gene>
<dbReference type="Proteomes" id="UP001338125">
    <property type="component" value="Unassembled WGS sequence"/>
</dbReference>